<dbReference type="Pfam" id="PF04083">
    <property type="entry name" value="Abhydro_lipase"/>
    <property type="match status" value="1"/>
</dbReference>
<protein>
    <recommendedName>
        <fullName evidence="2">Lipase</fullName>
    </recommendedName>
</protein>
<dbReference type="FunFam" id="3.40.50.1820:FF:000126">
    <property type="entry name" value="Lipase"/>
    <property type="match status" value="1"/>
</dbReference>
<evidence type="ECO:0000313" key="7">
    <source>
        <dbReference type="Proteomes" id="UP000289340"/>
    </source>
</evidence>
<evidence type="ECO:0000256" key="4">
    <source>
        <dbReference type="SAM" id="SignalP"/>
    </source>
</evidence>
<dbReference type="AlphaFoldDB" id="A0A445JFS1"/>
<keyword evidence="4" id="KW-0732">Signal</keyword>
<comment type="similarity">
    <text evidence="1 2">Belongs to the AB hydrolase superfamily. Lipase family.</text>
</comment>
<organism evidence="6 7">
    <name type="scientific">Glycine soja</name>
    <name type="common">Wild soybean</name>
    <dbReference type="NCBI Taxonomy" id="3848"/>
    <lineage>
        <taxon>Eukaryota</taxon>
        <taxon>Viridiplantae</taxon>
        <taxon>Streptophyta</taxon>
        <taxon>Embryophyta</taxon>
        <taxon>Tracheophyta</taxon>
        <taxon>Spermatophyta</taxon>
        <taxon>Magnoliopsida</taxon>
        <taxon>eudicotyledons</taxon>
        <taxon>Gunneridae</taxon>
        <taxon>Pentapetalae</taxon>
        <taxon>rosids</taxon>
        <taxon>fabids</taxon>
        <taxon>Fabales</taxon>
        <taxon>Fabaceae</taxon>
        <taxon>Papilionoideae</taxon>
        <taxon>50 kb inversion clade</taxon>
        <taxon>NPAAA clade</taxon>
        <taxon>indigoferoid/millettioid clade</taxon>
        <taxon>Phaseoleae</taxon>
        <taxon>Glycine</taxon>
        <taxon>Glycine subgen. Soja</taxon>
    </lineage>
</organism>
<keyword evidence="7" id="KW-1185">Reference proteome</keyword>
<accession>A0A445JFS1</accession>
<evidence type="ECO:0000259" key="5">
    <source>
        <dbReference type="Pfam" id="PF04083"/>
    </source>
</evidence>
<feature type="active site" description="Nucleophile" evidence="3">
    <location>
        <position position="181"/>
    </location>
</feature>
<dbReference type="InterPro" id="IPR029058">
    <property type="entry name" value="AB_hydrolase_fold"/>
</dbReference>
<feature type="active site" description="Charge relay system" evidence="3">
    <location>
        <position position="355"/>
    </location>
</feature>
<dbReference type="InterPro" id="IPR006693">
    <property type="entry name" value="AB_hydrolase_lipase"/>
</dbReference>
<keyword evidence="2" id="KW-0378">Hydrolase</keyword>
<feature type="signal peptide" evidence="4">
    <location>
        <begin position="1"/>
        <end position="22"/>
    </location>
</feature>
<evidence type="ECO:0000313" key="6">
    <source>
        <dbReference type="EMBL" id="RZB97268.1"/>
    </source>
</evidence>
<evidence type="ECO:0000256" key="1">
    <source>
        <dbReference type="ARBA" id="ARBA00010701"/>
    </source>
</evidence>
<feature type="chain" id="PRO_5019256326" description="Lipase" evidence="4">
    <location>
        <begin position="23"/>
        <end position="412"/>
    </location>
</feature>
<gene>
    <name evidence="6" type="ORF">D0Y65_020773</name>
</gene>
<dbReference type="GO" id="GO:0016788">
    <property type="term" value="F:hydrolase activity, acting on ester bonds"/>
    <property type="evidence" value="ECO:0007669"/>
    <property type="project" value="InterPro"/>
</dbReference>
<feature type="domain" description="Partial AB-hydrolase lipase" evidence="5">
    <location>
        <begin position="48"/>
        <end position="106"/>
    </location>
</feature>
<dbReference type="PANTHER" id="PTHR11005">
    <property type="entry name" value="LYSOSOMAL ACID LIPASE-RELATED"/>
    <property type="match status" value="1"/>
</dbReference>
<feature type="active site" description="Charge relay system" evidence="3">
    <location>
        <position position="388"/>
    </location>
</feature>
<proteinExistence type="inferred from homology"/>
<dbReference type="EMBL" id="QZWG01000008">
    <property type="protein sequence ID" value="RZB97268.1"/>
    <property type="molecule type" value="Genomic_DNA"/>
</dbReference>
<keyword evidence="2" id="KW-0442">Lipid degradation</keyword>
<dbReference type="Gene3D" id="3.40.50.1820">
    <property type="entry name" value="alpha/beta hydrolase"/>
    <property type="match status" value="1"/>
</dbReference>
<comment type="caution">
    <text evidence="6">The sequence shown here is derived from an EMBL/GenBank/DDBJ whole genome shotgun (WGS) entry which is preliminary data.</text>
</comment>
<evidence type="ECO:0000256" key="2">
    <source>
        <dbReference type="PIRNR" id="PIRNR000862"/>
    </source>
</evidence>
<dbReference type="Proteomes" id="UP000289340">
    <property type="component" value="Chromosome 8"/>
</dbReference>
<evidence type="ECO:0000256" key="3">
    <source>
        <dbReference type="PIRSR" id="PIRSR000862-1"/>
    </source>
</evidence>
<dbReference type="GO" id="GO:0016042">
    <property type="term" value="P:lipid catabolic process"/>
    <property type="evidence" value="ECO:0007669"/>
    <property type="project" value="UniProtKB-KW"/>
</dbReference>
<keyword evidence="2" id="KW-0443">Lipid metabolism</keyword>
<dbReference type="PIRSF" id="PIRSF000862">
    <property type="entry name" value="Steryl_ester_lip"/>
    <property type="match status" value="1"/>
</dbReference>
<dbReference type="InterPro" id="IPR025483">
    <property type="entry name" value="Lipase_euk"/>
</dbReference>
<name>A0A445JFS1_GLYSO</name>
<sequence>MASTVVSLSSIVLLCTITAVQGRKTLHHLNNEWLTSYSVINDIDGICKTMVETQGYTCEEHQVTTEDGYILSLQRIPVGRSSNNTDKPPVLLQHGIFCDALTWLVNSPDESLGFILADNGYDVWLANTRGTKYSNRHISLDPDDMAYWDWSWDELASYDLPAFVQYVYNHTGQRIHYAGHSLGTLMALASFCQGQVVNMLRSAALLSPIAHMNQITSLLTKIAADAFLANDIYWLGLREFVPNGDVAAKFAKDLCHILNFDCSNLMSLFAGPNCCINSSTIDVFLDHEPPPTATKNLVHLSQSKSTMIRTGTIAQYDYGNQEQNMQHYGQPLPPLYDMTGILNEFPLFISYGGQDTLSDVKDVQVLLNDLKDHDWNKLVVLLNEDYAHVDFVMGVNANQMIYDPMMDFFKVN</sequence>
<reference evidence="6 7" key="1">
    <citation type="submission" date="2018-09" db="EMBL/GenBank/DDBJ databases">
        <title>A high-quality reference genome of wild soybean provides a powerful tool to mine soybean genomes.</title>
        <authorList>
            <person name="Xie M."/>
            <person name="Chung C.Y.L."/>
            <person name="Li M.-W."/>
            <person name="Wong F.-L."/>
            <person name="Chan T.-F."/>
            <person name="Lam H.-M."/>
        </authorList>
    </citation>
    <scope>NUCLEOTIDE SEQUENCE [LARGE SCALE GENOMIC DNA]</scope>
    <source>
        <strain evidence="7">cv. W05</strain>
        <tissue evidence="6">Hypocotyl of etiolated seedlings</tissue>
    </source>
</reference>
<dbReference type="SUPFAM" id="SSF53474">
    <property type="entry name" value="alpha/beta-Hydrolases"/>
    <property type="match status" value="1"/>
</dbReference>